<evidence type="ECO:0000313" key="1">
    <source>
        <dbReference type="EMBL" id="CCM17608.1"/>
    </source>
</evidence>
<sequence length="66" mass="7309">MISLSDLSFPSTSPSFPLSPIVTGPTHGSRAFFHSPLPHLLPISTQQHTYIYIYKEQARGNELLPS</sequence>
<reference evidence="1" key="1">
    <citation type="submission" date="2012-08" db="EMBL/GenBank/DDBJ databases">
        <title>Comparative genomics of metastatic and non-metastatic Leishmania guyanensis provides insights into polygenic factors involved in Leishmania RNA virus infection.</title>
        <authorList>
            <person name="Smith D."/>
            <person name="Hertz-Fowler C."/>
            <person name="Martin R."/>
            <person name="Dickens N."/>
            <person name="Fasel N."/>
            <person name="Falquet L."/>
            <person name="Beverley S."/>
            <person name="Zangger H."/>
            <person name="Calderon-Copete S."/>
            <person name="Mottram J."/>
            <person name="Xenarios I."/>
        </authorList>
    </citation>
    <scope>NUCLEOTIDE SEQUENCE</scope>
    <source>
        <strain evidence="1">MHOM/BR/75/M4147/SSU:IR2SAT-LUC</strain>
    </source>
</reference>
<proteinExistence type="predicted"/>
<gene>
    <name evidence="1" type="primary">LgM4147LRVhigh.30.01680.00060</name>
    <name evidence="1" type="ORF">BN36_3051070</name>
</gene>
<dbReference type="AlphaFoldDB" id="A0A1E1J1Z8"/>
<dbReference type="EMBL" id="CALQ01001345">
    <property type="protein sequence ID" value="CCM17608.1"/>
    <property type="molecule type" value="Genomic_DNA"/>
</dbReference>
<accession>A0A1E1J1Z8</accession>
<name>A0A1E1J1Z8_LEIGU</name>
<organism evidence="1">
    <name type="scientific">Leishmania guyanensis</name>
    <dbReference type="NCBI Taxonomy" id="5670"/>
    <lineage>
        <taxon>Eukaryota</taxon>
        <taxon>Discoba</taxon>
        <taxon>Euglenozoa</taxon>
        <taxon>Kinetoplastea</taxon>
        <taxon>Metakinetoplastina</taxon>
        <taxon>Trypanosomatida</taxon>
        <taxon>Trypanosomatidae</taxon>
        <taxon>Leishmaniinae</taxon>
        <taxon>Leishmania</taxon>
        <taxon>Leishmania guyanensis species complex</taxon>
    </lineage>
</organism>
<protein>
    <submittedName>
        <fullName evidence="1">Uncharacterized protein</fullName>
    </submittedName>
</protein>